<evidence type="ECO:0000256" key="2">
    <source>
        <dbReference type="ARBA" id="ARBA00022525"/>
    </source>
</evidence>
<feature type="region of interest" description="Disordered" evidence="3">
    <location>
        <begin position="230"/>
        <end position="259"/>
    </location>
</feature>
<dbReference type="InterPro" id="IPR050557">
    <property type="entry name" value="RTX_toxin/Mannuronan_C5-epim"/>
</dbReference>
<dbReference type="EMBL" id="UINC01002884">
    <property type="protein sequence ID" value="SVA01250.1"/>
    <property type="molecule type" value="Genomic_DNA"/>
</dbReference>
<dbReference type="SUPFAM" id="SSF51120">
    <property type="entry name" value="beta-Roll"/>
    <property type="match status" value="2"/>
</dbReference>
<accession>A0A381SAZ2</accession>
<dbReference type="PANTHER" id="PTHR38340:SF1">
    <property type="entry name" value="S-LAYER PROTEIN"/>
    <property type="match status" value="1"/>
</dbReference>
<evidence type="ECO:0000313" key="4">
    <source>
        <dbReference type="EMBL" id="SVA01250.1"/>
    </source>
</evidence>
<protein>
    <recommendedName>
        <fullName evidence="5">Dockerin domain-containing protein</fullName>
    </recommendedName>
</protein>
<name>A0A381SAZ2_9ZZZZ</name>
<organism evidence="4">
    <name type="scientific">marine metagenome</name>
    <dbReference type="NCBI Taxonomy" id="408172"/>
    <lineage>
        <taxon>unclassified sequences</taxon>
        <taxon>metagenomes</taxon>
        <taxon>ecological metagenomes</taxon>
    </lineage>
</organism>
<proteinExistence type="predicted"/>
<evidence type="ECO:0008006" key="5">
    <source>
        <dbReference type="Google" id="ProtNLM"/>
    </source>
</evidence>
<reference evidence="4" key="1">
    <citation type="submission" date="2018-05" db="EMBL/GenBank/DDBJ databases">
        <authorList>
            <person name="Lanie J.A."/>
            <person name="Ng W.-L."/>
            <person name="Kazmierczak K.M."/>
            <person name="Andrzejewski T.M."/>
            <person name="Davidsen T.M."/>
            <person name="Wayne K.J."/>
            <person name="Tettelin H."/>
            <person name="Glass J.I."/>
            <person name="Rusch D."/>
            <person name="Podicherti R."/>
            <person name="Tsui H.-C.T."/>
            <person name="Winkler M.E."/>
        </authorList>
    </citation>
    <scope>NUCLEOTIDE SEQUENCE</scope>
</reference>
<dbReference type="PANTHER" id="PTHR38340">
    <property type="entry name" value="S-LAYER PROTEIN"/>
    <property type="match status" value="1"/>
</dbReference>
<evidence type="ECO:0000256" key="3">
    <source>
        <dbReference type="SAM" id="MobiDB-lite"/>
    </source>
</evidence>
<sequence length="358" mass="38204">MNKRVVCLIFCVFVLLTDRPVDAHIFDIDGNGELDALTDGLLILRHLFGFSGSTLSEDAIVDGAERSDVTEIQAHLETYALYLDIDADGRTDALTDGLLVLRHLFGFQGYNMTEGAIGSTATRRVADHRIIHAYIDDPIAYLGEILKGESGDDTLSGDDGNNAIYGFEGNDNLEGGAGDDTLYGGDGDDVLYGADDDDGLKGELGDDILYGGNRRDILFGGDGDDTLYGGDEDDALLGERGNDTLDGGDDTDTLTGGEGSDTFVIRKGDGSSGFIFANRITDFEDGVDRIGLDSGLAFNELTITQGTAGSYTLGGAGTTFYYDYTAHTLIRNRATGEYLVIIENTARSSINTGDFLSF</sequence>
<dbReference type="PROSITE" id="PS00330">
    <property type="entry name" value="HEMOLYSIN_CALCIUM"/>
    <property type="match status" value="2"/>
</dbReference>
<dbReference type="InterPro" id="IPR018511">
    <property type="entry name" value="Hemolysin-typ_Ca-bd_CS"/>
</dbReference>
<keyword evidence="2" id="KW-0964">Secreted</keyword>
<dbReference type="Pfam" id="PF00353">
    <property type="entry name" value="HemolysinCabind"/>
    <property type="match status" value="2"/>
</dbReference>
<dbReference type="AlphaFoldDB" id="A0A381SAZ2"/>
<dbReference type="GO" id="GO:0005576">
    <property type="term" value="C:extracellular region"/>
    <property type="evidence" value="ECO:0007669"/>
    <property type="project" value="UniProtKB-SubCell"/>
</dbReference>
<comment type="subcellular location">
    <subcellularLocation>
        <location evidence="1">Secreted</location>
    </subcellularLocation>
</comment>
<dbReference type="PRINTS" id="PR00313">
    <property type="entry name" value="CABNDNGRPT"/>
</dbReference>
<dbReference type="InterPro" id="IPR001343">
    <property type="entry name" value="Hemolysn_Ca-bd"/>
</dbReference>
<dbReference type="Gene3D" id="2.150.10.10">
    <property type="entry name" value="Serralysin-like metalloprotease, C-terminal"/>
    <property type="match status" value="2"/>
</dbReference>
<dbReference type="GO" id="GO:0005509">
    <property type="term" value="F:calcium ion binding"/>
    <property type="evidence" value="ECO:0007669"/>
    <property type="project" value="InterPro"/>
</dbReference>
<dbReference type="InterPro" id="IPR011049">
    <property type="entry name" value="Serralysin-like_metalloprot_C"/>
</dbReference>
<gene>
    <name evidence="4" type="ORF">METZ01_LOCUS54104</name>
</gene>
<evidence type="ECO:0000256" key="1">
    <source>
        <dbReference type="ARBA" id="ARBA00004613"/>
    </source>
</evidence>